<comment type="caution">
    <text evidence="4">The sequence shown here is derived from an EMBL/GenBank/DDBJ whole genome shotgun (WGS) entry which is preliminary data.</text>
</comment>
<sequence length="280" mass="29609">MEPSSSLPLRTLILGGTTEATNIARALAHEPTIAATLSLAGRTAAPILPPIPHRIGGFGGIAGLVAYLRTTETAAIIDATHPFAAQISDHACQAAALTATPILRIDRPAWRAEPGDQWTHVTTMTQAADALGPMPRRVFLTIGQQDLAPFRAAPWHDYIIRSVDPPAAALCPPNAELITARGPFTVAGETALLQTHRIDIIVTKNAGAAATSAKLTAARTLGIPIIMIARPSLPPCPTVPDADGALDWLKREVSTARQASIAVKRSEKTSFFEKKEAKKL</sequence>
<dbReference type="PANTHER" id="PTHR36925:SF1">
    <property type="entry name" value="COBALT-PRECORRIN-6A REDUCTASE"/>
    <property type="match status" value="1"/>
</dbReference>
<dbReference type="Proteomes" id="UP000186308">
    <property type="component" value="Unassembled WGS sequence"/>
</dbReference>
<dbReference type="UniPathway" id="UPA00148"/>
<proteinExistence type="predicted"/>
<protein>
    <submittedName>
        <fullName evidence="4">Precorrin-6A/cobalt-precorrin-6A reductase</fullName>
    </submittedName>
</protein>
<dbReference type="EMBL" id="FTNE01000003">
    <property type="protein sequence ID" value="SIQ31224.1"/>
    <property type="molecule type" value="Genomic_DNA"/>
</dbReference>
<organism evidence="4 5">
    <name type="scientific">Acidiphilium rubrum</name>
    <dbReference type="NCBI Taxonomy" id="526"/>
    <lineage>
        <taxon>Bacteria</taxon>
        <taxon>Pseudomonadati</taxon>
        <taxon>Pseudomonadota</taxon>
        <taxon>Alphaproteobacteria</taxon>
        <taxon>Acetobacterales</taxon>
        <taxon>Acidocellaceae</taxon>
        <taxon>Acidiphilium</taxon>
    </lineage>
</organism>
<dbReference type="NCBIfam" id="TIGR00715">
    <property type="entry name" value="precor6x_red"/>
    <property type="match status" value="1"/>
</dbReference>
<evidence type="ECO:0000256" key="3">
    <source>
        <dbReference type="ARBA" id="ARBA00023002"/>
    </source>
</evidence>
<keyword evidence="2" id="KW-0169">Cobalamin biosynthesis</keyword>
<dbReference type="NCBIfam" id="NF005968">
    <property type="entry name" value="PRK08057.1-2"/>
    <property type="match status" value="1"/>
</dbReference>
<dbReference type="InterPro" id="IPR003723">
    <property type="entry name" value="Precorrin-6x_reduct"/>
</dbReference>
<dbReference type="RefSeq" id="WP_081849003.1">
    <property type="nucleotide sequence ID" value="NZ_FTNE01000003.1"/>
</dbReference>
<comment type="pathway">
    <text evidence="1">Cofactor biosynthesis; adenosylcobalamin biosynthesis.</text>
</comment>
<dbReference type="GO" id="GO:0016994">
    <property type="term" value="F:precorrin-6A reductase activity"/>
    <property type="evidence" value="ECO:0007669"/>
    <property type="project" value="InterPro"/>
</dbReference>
<keyword evidence="3" id="KW-0560">Oxidoreductase</keyword>
<evidence type="ECO:0000313" key="4">
    <source>
        <dbReference type="EMBL" id="SIQ31224.1"/>
    </source>
</evidence>
<dbReference type="Pfam" id="PF02571">
    <property type="entry name" value="CbiJ"/>
    <property type="match status" value="1"/>
</dbReference>
<evidence type="ECO:0000256" key="2">
    <source>
        <dbReference type="ARBA" id="ARBA00022573"/>
    </source>
</evidence>
<evidence type="ECO:0000256" key="1">
    <source>
        <dbReference type="ARBA" id="ARBA00004953"/>
    </source>
</evidence>
<dbReference type="PROSITE" id="PS51014">
    <property type="entry name" value="COBK_CBIJ"/>
    <property type="match status" value="1"/>
</dbReference>
<evidence type="ECO:0000313" key="5">
    <source>
        <dbReference type="Proteomes" id="UP000186308"/>
    </source>
</evidence>
<gene>
    <name evidence="4" type="ORF">SAMN05421828_103161</name>
</gene>
<name>A0A8G2CIN2_ACIRU</name>
<reference evidence="4 5" key="1">
    <citation type="submission" date="2017-01" db="EMBL/GenBank/DDBJ databases">
        <authorList>
            <person name="Varghese N."/>
            <person name="Submissions S."/>
        </authorList>
    </citation>
    <scope>NUCLEOTIDE SEQUENCE [LARGE SCALE GENOMIC DNA]</scope>
    <source>
        <strain evidence="4 5">ATCC 35905</strain>
    </source>
</reference>
<dbReference type="OrthoDB" id="5183775at2"/>
<dbReference type="GO" id="GO:0009236">
    <property type="term" value="P:cobalamin biosynthetic process"/>
    <property type="evidence" value="ECO:0007669"/>
    <property type="project" value="UniProtKB-UniPathway"/>
</dbReference>
<accession>A0A8G2CIN2</accession>
<dbReference type="AlphaFoldDB" id="A0A8G2CIN2"/>
<dbReference type="PANTHER" id="PTHR36925">
    <property type="entry name" value="COBALT-PRECORRIN-6A REDUCTASE"/>
    <property type="match status" value="1"/>
</dbReference>
<keyword evidence="5" id="KW-1185">Reference proteome</keyword>